<dbReference type="Pfam" id="PF01436">
    <property type="entry name" value="NHL"/>
    <property type="match status" value="2"/>
</dbReference>
<dbReference type="GO" id="GO:0008270">
    <property type="term" value="F:zinc ion binding"/>
    <property type="evidence" value="ECO:0007669"/>
    <property type="project" value="UniProtKB-KW"/>
</dbReference>
<dbReference type="PANTHER" id="PTHR24104:SF25">
    <property type="entry name" value="PROTEIN LIN-41"/>
    <property type="match status" value="1"/>
</dbReference>
<keyword evidence="5" id="KW-1185">Reference proteome</keyword>
<organism evidence="4 5">
    <name type="scientific">Geothermobacter ehrlichii</name>
    <dbReference type="NCBI Taxonomy" id="213224"/>
    <lineage>
        <taxon>Bacteria</taxon>
        <taxon>Pseudomonadati</taxon>
        <taxon>Thermodesulfobacteriota</taxon>
        <taxon>Desulfuromonadia</taxon>
        <taxon>Desulfuromonadales</taxon>
        <taxon>Geothermobacteraceae</taxon>
        <taxon>Geothermobacter</taxon>
    </lineage>
</organism>
<dbReference type="GO" id="GO:0061630">
    <property type="term" value="F:ubiquitin protein ligase activity"/>
    <property type="evidence" value="ECO:0007669"/>
    <property type="project" value="TreeGrafter"/>
</dbReference>
<name>A0A5D3WE77_9BACT</name>
<dbReference type="Proteomes" id="UP000324159">
    <property type="component" value="Unassembled WGS sequence"/>
</dbReference>
<gene>
    <name evidence="4" type="ORF">EDC39_1235</name>
</gene>
<dbReference type="InterPro" id="IPR001258">
    <property type="entry name" value="NHL_repeat"/>
</dbReference>
<proteinExistence type="predicted"/>
<dbReference type="EMBL" id="VNIB01000023">
    <property type="protein sequence ID" value="TYO95042.1"/>
    <property type="molecule type" value="Genomic_DNA"/>
</dbReference>
<feature type="chain" id="PRO_5022968912" evidence="3">
    <location>
        <begin position="23"/>
        <end position="363"/>
    </location>
</feature>
<dbReference type="OrthoDB" id="5480974at2"/>
<dbReference type="RefSeq" id="WP_148897211.1">
    <property type="nucleotide sequence ID" value="NZ_VNIB01000023.1"/>
</dbReference>
<evidence type="ECO:0000256" key="3">
    <source>
        <dbReference type="SAM" id="SignalP"/>
    </source>
</evidence>
<dbReference type="PANTHER" id="PTHR24104">
    <property type="entry name" value="E3 UBIQUITIN-PROTEIN LIGASE NHLRC1-RELATED"/>
    <property type="match status" value="1"/>
</dbReference>
<dbReference type="InterPro" id="IPR050952">
    <property type="entry name" value="TRIM-NHL_E3_ligases"/>
</dbReference>
<comment type="caution">
    <text evidence="4">The sequence shown here is derived from an EMBL/GenBank/DDBJ whole genome shotgun (WGS) entry which is preliminary data.</text>
</comment>
<feature type="repeat" description="NHL" evidence="2">
    <location>
        <begin position="117"/>
        <end position="145"/>
    </location>
</feature>
<dbReference type="GO" id="GO:0000209">
    <property type="term" value="P:protein polyubiquitination"/>
    <property type="evidence" value="ECO:0007669"/>
    <property type="project" value="TreeGrafter"/>
</dbReference>
<feature type="repeat" description="NHL" evidence="2">
    <location>
        <begin position="193"/>
        <end position="236"/>
    </location>
</feature>
<feature type="repeat" description="NHL" evidence="2">
    <location>
        <begin position="240"/>
        <end position="283"/>
    </location>
</feature>
<dbReference type="PROSITE" id="PS51125">
    <property type="entry name" value="NHL"/>
    <property type="match status" value="3"/>
</dbReference>
<dbReference type="AlphaFoldDB" id="A0A5D3WE77"/>
<dbReference type="SUPFAM" id="SSF101898">
    <property type="entry name" value="NHL repeat"/>
    <property type="match status" value="1"/>
</dbReference>
<dbReference type="Gene3D" id="2.120.10.30">
    <property type="entry name" value="TolB, C-terminal domain"/>
    <property type="match status" value="2"/>
</dbReference>
<sequence length="363" mass="41158">MIRSGKLLLLCVLLMLAGCAKPKPPLRVLWPAPPDRPRLEWIVSFHSEDNFPKTESEKATEALLGKGDQHYFGKPMGVASAGDGVVYVADLDVHNIRVIDFNRRKNELFFKQPVIGLPIGLALDSRGRLYVSDAYSKQIWVVSVETRKPIMTFGGDVFKKPTFMALNERLGRLYVSDVKDHVVRVFDLEGKHLFDFGKPGGEEGNLYGPQGIAIDKDDNVFVAEQFNARVQVFDADGNYKYRFGTRGDQLFQFEGPRGLAFDSEGHLYVAETRKAALLIFTPDGKPLTAIGGKRTTHQLGFALPNAIYIDRNDRIYITDGMNKRLTIWQYLTPDYLEKHPLDPKLMRQLEEKTRRLLEEKKAQ</sequence>
<keyword evidence="1" id="KW-0677">Repeat</keyword>
<feature type="signal peptide" evidence="3">
    <location>
        <begin position="1"/>
        <end position="22"/>
    </location>
</feature>
<evidence type="ECO:0000256" key="2">
    <source>
        <dbReference type="PROSITE-ProRule" id="PRU00504"/>
    </source>
</evidence>
<reference evidence="4 5" key="1">
    <citation type="submission" date="2019-07" db="EMBL/GenBank/DDBJ databases">
        <title>Genomic Encyclopedia of Type Strains, Phase IV (KMG-IV): sequencing the most valuable type-strain genomes for metagenomic binning, comparative biology and taxonomic classification.</title>
        <authorList>
            <person name="Goeker M."/>
        </authorList>
    </citation>
    <scope>NUCLEOTIDE SEQUENCE [LARGE SCALE GENOMIC DNA]</scope>
    <source>
        <strain evidence="4 5">SS015</strain>
    </source>
</reference>
<dbReference type="GO" id="GO:0043161">
    <property type="term" value="P:proteasome-mediated ubiquitin-dependent protein catabolic process"/>
    <property type="evidence" value="ECO:0007669"/>
    <property type="project" value="TreeGrafter"/>
</dbReference>
<dbReference type="InterPro" id="IPR011042">
    <property type="entry name" value="6-blade_b-propeller_TolB-like"/>
</dbReference>
<protein>
    <submittedName>
        <fullName evidence="4">NHL repeat-containing protein</fullName>
    </submittedName>
</protein>
<evidence type="ECO:0000313" key="5">
    <source>
        <dbReference type="Proteomes" id="UP000324159"/>
    </source>
</evidence>
<accession>A0A5D3WE77</accession>
<evidence type="ECO:0000256" key="1">
    <source>
        <dbReference type="ARBA" id="ARBA00022737"/>
    </source>
</evidence>
<keyword evidence="3" id="KW-0732">Signal</keyword>
<dbReference type="PROSITE" id="PS51257">
    <property type="entry name" value="PROKAR_LIPOPROTEIN"/>
    <property type="match status" value="1"/>
</dbReference>
<evidence type="ECO:0000313" key="4">
    <source>
        <dbReference type="EMBL" id="TYO95042.1"/>
    </source>
</evidence>